<dbReference type="SMART" id="SM00355">
    <property type="entry name" value="ZnF_C2H2"/>
    <property type="match status" value="2"/>
</dbReference>
<comment type="caution">
    <text evidence="4">The sequence shown here is derived from an EMBL/GenBank/DDBJ whole genome shotgun (WGS) entry which is preliminary data.</text>
</comment>
<evidence type="ECO:0000256" key="1">
    <source>
        <dbReference type="PROSITE-ProRule" id="PRU00042"/>
    </source>
</evidence>
<evidence type="ECO:0000259" key="3">
    <source>
        <dbReference type="PROSITE" id="PS50157"/>
    </source>
</evidence>
<evidence type="ECO:0000313" key="4">
    <source>
        <dbReference type="EMBL" id="KAH7086966.1"/>
    </source>
</evidence>
<reference evidence="4" key="1">
    <citation type="journal article" date="2021" name="Nat. Commun.">
        <title>Genetic determinants of endophytism in the Arabidopsis root mycobiome.</title>
        <authorList>
            <person name="Mesny F."/>
            <person name="Miyauchi S."/>
            <person name="Thiergart T."/>
            <person name="Pickel B."/>
            <person name="Atanasova L."/>
            <person name="Karlsson M."/>
            <person name="Huettel B."/>
            <person name="Barry K.W."/>
            <person name="Haridas S."/>
            <person name="Chen C."/>
            <person name="Bauer D."/>
            <person name="Andreopoulos W."/>
            <person name="Pangilinan J."/>
            <person name="LaButti K."/>
            <person name="Riley R."/>
            <person name="Lipzen A."/>
            <person name="Clum A."/>
            <person name="Drula E."/>
            <person name="Henrissat B."/>
            <person name="Kohler A."/>
            <person name="Grigoriev I.V."/>
            <person name="Martin F.M."/>
            <person name="Hacquard S."/>
        </authorList>
    </citation>
    <scope>NUCLEOTIDE SEQUENCE</scope>
    <source>
        <strain evidence="4">MPI-SDFR-AT-0120</strain>
    </source>
</reference>
<evidence type="ECO:0000256" key="2">
    <source>
        <dbReference type="SAM" id="MobiDB-lite"/>
    </source>
</evidence>
<keyword evidence="1" id="KW-0862">Zinc</keyword>
<accession>A0A8K0VY99</accession>
<feature type="domain" description="C2H2-type" evidence="3">
    <location>
        <begin position="229"/>
        <end position="257"/>
    </location>
</feature>
<protein>
    <recommendedName>
        <fullName evidence="3">C2H2-type domain-containing protein</fullName>
    </recommendedName>
</protein>
<organism evidence="4 5">
    <name type="scientific">Paraphoma chrysanthemicola</name>
    <dbReference type="NCBI Taxonomy" id="798071"/>
    <lineage>
        <taxon>Eukaryota</taxon>
        <taxon>Fungi</taxon>
        <taxon>Dikarya</taxon>
        <taxon>Ascomycota</taxon>
        <taxon>Pezizomycotina</taxon>
        <taxon>Dothideomycetes</taxon>
        <taxon>Pleosporomycetidae</taxon>
        <taxon>Pleosporales</taxon>
        <taxon>Pleosporineae</taxon>
        <taxon>Phaeosphaeriaceae</taxon>
        <taxon>Paraphoma</taxon>
    </lineage>
</organism>
<dbReference type="Gene3D" id="3.30.160.60">
    <property type="entry name" value="Classic Zinc Finger"/>
    <property type="match status" value="1"/>
</dbReference>
<dbReference type="PROSITE" id="PS50157">
    <property type="entry name" value="ZINC_FINGER_C2H2_2"/>
    <property type="match status" value="1"/>
</dbReference>
<feature type="compositionally biased region" description="Polar residues" evidence="2">
    <location>
        <begin position="134"/>
        <end position="143"/>
    </location>
</feature>
<dbReference type="AlphaFoldDB" id="A0A8K0VY99"/>
<dbReference type="PROSITE" id="PS00028">
    <property type="entry name" value="ZINC_FINGER_C2H2_1"/>
    <property type="match status" value="1"/>
</dbReference>
<feature type="region of interest" description="Disordered" evidence="2">
    <location>
        <begin position="121"/>
        <end position="143"/>
    </location>
</feature>
<gene>
    <name evidence="4" type="ORF">FB567DRAFT_549392</name>
</gene>
<dbReference type="InterPro" id="IPR013087">
    <property type="entry name" value="Znf_C2H2_type"/>
</dbReference>
<dbReference type="Proteomes" id="UP000813461">
    <property type="component" value="Unassembled WGS sequence"/>
</dbReference>
<dbReference type="SUPFAM" id="SSF57667">
    <property type="entry name" value="beta-beta-alpha zinc fingers"/>
    <property type="match status" value="1"/>
</dbReference>
<feature type="region of interest" description="Disordered" evidence="2">
    <location>
        <begin position="55"/>
        <end position="82"/>
    </location>
</feature>
<keyword evidence="5" id="KW-1185">Reference proteome</keyword>
<sequence length="326" mass="36801">MDNHPFLFTPGATNTSSCFFDEEDTFGYVHYDPTPWFPANHRPEDAVSLADHPPLNHEAFSRDHSGAEPKSIFTEPSSVGRSTTATNLARGATPWSTYDTRMHRAYLNVADMQLSADLEGLPSRSPSHWPANKESATFSDDDCSLQTSGYGENMSDLRHTTAPSSATQGTHISYLPSSTQTYTEFTIDGEDSYYRNDLVEPFVEASRHDPCESHGPDTEYPSIPKEKRYMCENCRRFFMRQPDLSRHRKTMHGGSQGYRCAVEGCSKAGKIWARMDSFKQHLSNRHRGTDVQRPVKRSSRSFHVADDDLLFSVTTPALMQRKRLEG</sequence>
<name>A0A8K0VY99_9PLEO</name>
<dbReference type="OrthoDB" id="3801065at2759"/>
<evidence type="ECO:0000313" key="5">
    <source>
        <dbReference type="Proteomes" id="UP000813461"/>
    </source>
</evidence>
<dbReference type="InterPro" id="IPR036236">
    <property type="entry name" value="Znf_C2H2_sf"/>
</dbReference>
<keyword evidence="1" id="KW-0479">Metal-binding</keyword>
<dbReference type="GO" id="GO:0008270">
    <property type="term" value="F:zinc ion binding"/>
    <property type="evidence" value="ECO:0007669"/>
    <property type="project" value="UniProtKB-KW"/>
</dbReference>
<keyword evidence="1" id="KW-0863">Zinc-finger</keyword>
<proteinExistence type="predicted"/>
<dbReference type="EMBL" id="JAGMVJ010000010">
    <property type="protein sequence ID" value="KAH7086966.1"/>
    <property type="molecule type" value="Genomic_DNA"/>
</dbReference>